<dbReference type="HOGENOM" id="CLU_2713234_0_0_11"/>
<keyword evidence="1" id="KW-0472">Membrane</keyword>
<dbReference type="AlphaFoldDB" id="N6XCT1"/>
<proteinExistence type="predicted"/>
<organism evidence="2 3">
    <name type="scientific">Schaalia cardiffensis F0333</name>
    <dbReference type="NCBI Taxonomy" id="888050"/>
    <lineage>
        <taxon>Bacteria</taxon>
        <taxon>Bacillati</taxon>
        <taxon>Actinomycetota</taxon>
        <taxon>Actinomycetes</taxon>
        <taxon>Actinomycetales</taxon>
        <taxon>Actinomycetaceae</taxon>
        <taxon>Schaalia</taxon>
    </lineage>
</organism>
<accession>N6XCT1</accession>
<gene>
    <name evidence="2" type="ORF">HMPREF9004_0192</name>
</gene>
<reference evidence="2 3" key="1">
    <citation type="submission" date="2013-03" db="EMBL/GenBank/DDBJ databases">
        <title>Reference genome for the Human Microbiome Project.</title>
        <authorList>
            <person name="Aqrawi P."/>
            <person name="Ayvaz T."/>
            <person name="Bess C."/>
            <person name="Blankenburg K."/>
            <person name="Coyle M."/>
            <person name="Deng J."/>
            <person name="Forbes L."/>
            <person name="Fowler G."/>
            <person name="Francisco L."/>
            <person name="Fu Q."/>
            <person name="Gibbs R."/>
            <person name="Gross S."/>
            <person name="Gubbala S."/>
            <person name="Hale W."/>
            <person name="Hemphill L."/>
            <person name="Highlander S."/>
            <person name="Hirani K."/>
            <person name="Jackson L."/>
            <person name="Jakkamsetti A."/>
            <person name="Javaid M."/>
            <person name="Jayaseelan J.C."/>
            <person name="Jiang H."/>
            <person name="Joshi V."/>
            <person name="Korchina V."/>
            <person name="Kovar C."/>
            <person name="Lara F."/>
            <person name="Lee S."/>
            <person name="Liu Y."/>
            <person name="Mata R."/>
            <person name="Mathew T."/>
            <person name="Munidasa M."/>
            <person name="Muzny D."/>
            <person name="Nazareth L."/>
            <person name="Ngo R."/>
            <person name="Nguyen L."/>
            <person name="Nguyen N."/>
            <person name="Okwuonu G."/>
            <person name="Ongeri F."/>
            <person name="Palculict T."/>
            <person name="Patil S."/>
            <person name="Petrosino J."/>
            <person name="Pham C."/>
            <person name="Pham P."/>
            <person name="Pu L.-L."/>
            <person name="Qin X."/>
            <person name="Qu J."/>
            <person name="Reid J."/>
            <person name="Ross M."/>
            <person name="Ruth R."/>
            <person name="Saada N."/>
            <person name="San Lucas F."/>
            <person name="Santibanez J."/>
            <person name="Shang Y."/>
            <person name="Simmons D."/>
            <person name="Song X.-Z."/>
            <person name="Tang L.-Y."/>
            <person name="Thornton R."/>
            <person name="Warren J."/>
            <person name="Weissenberger G."/>
            <person name="Wilczek-Boney K."/>
            <person name="Worley K."/>
            <person name="Youmans B."/>
            <person name="Zhang J."/>
            <person name="Zhang L."/>
            <person name="Zhao Z."/>
            <person name="Zhou C."/>
            <person name="Zhu D."/>
            <person name="Zhu Y."/>
        </authorList>
    </citation>
    <scope>NUCLEOTIDE SEQUENCE [LARGE SCALE GENOMIC DNA]</scope>
    <source>
        <strain evidence="2 3">F0333</strain>
    </source>
</reference>
<evidence type="ECO:0000313" key="3">
    <source>
        <dbReference type="Proteomes" id="UP000013015"/>
    </source>
</evidence>
<protein>
    <submittedName>
        <fullName evidence="2">Uncharacterized protein</fullName>
    </submittedName>
</protein>
<name>N6XCT1_9ACTO</name>
<feature type="transmembrane region" description="Helical" evidence="1">
    <location>
        <begin position="7"/>
        <end position="30"/>
    </location>
</feature>
<keyword evidence="1" id="KW-0812">Transmembrane</keyword>
<keyword evidence="3" id="KW-1185">Reference proteome</keyword>
<comment type="caution">
    <text evidence="2">The sequence shown here is derived from an EMBL/GenBank/DDBJ whole genome shotgun (WGS) entry which is preliminary data.</text>
</comment>
<dbReference type="EMBL" id="AQHZ01000003">
    <property type="protein sequence ID" value="ENO19048.1"/>
    <property type="molecule type" value="Genomic_DNA"/>
</dbReference>
<evidence type="ECO:0000256" key="1">
    <source>
        <dbReference type="SAM" id="Phobius"/>
    </source>
</evidence>
<dbReference type="STRING" id="888050.HMPREF9004_0192"/>
<evidence type="ECO:0000313" key="2">
    <source>
        <dbReference type="EMBL" id="ENO19048.1"/>
    </source>
</evidence>
<feature type="transmembrane region" description="Helical" evidence="1">
    <location>
        <begin position="42"/>
        <end position="60"/>
    </location>
</feature>
<sequence length="72" mass="8322">MSRWNNMGVWALIGEACYWLAAAGLGVNLAYSMIRGIQDSEFMWWMAIFLMLLGAGFKEYDQRIRRRNESGP</sequence>
<dbReference type="Proteomes" id="UP000013015">
    <property type="component" value="Unassembled WGS sequence"/>
</dbReference>
<keyword evidence="1" id="KW-1133">Transmembrane helix</keyword>